<dbReference type="Pfam" id="PF00990">
    <property type="entry name" value="GGDEF"/>
    <property type="match status" value="1"/>
</dbReference>
<dbReference type="InterPro" id="IPR003660">
    <property type="entry name" value="HAMP_dom"/>
</dbReference>
<reference evidence="6 7" key="1">
    <citation type="journal article" date="2014" name="Genome Announc.">
        <title>Genome Sequence of Gammaproteobacterial Pseudohaliea rubra Type Strain DSM 19751, Isolated from Coastal Seawater of the Mediterranean Sea.</title>
        <authorList>
            <person name="Spring S."/>
            <person name="Fiebig A."/>
            <person name="Riedel T."/>
            <person name="Goker M."/>
            <person name="Klenk H.P."/>
        </authorList>
    </citation>
    <scope>NUCLEOTIDE SEQUENCE [LARGE SCALE GENOMIC DNA]</scope>
    <source>
        <strain evidence="6 7">DSM 19751</strain>
    </source>
</reference>
<dbReference type="InterPro" id="IPR029787">
    <property type="entry name" value="Nucleotide_cyclase"/>
</dbReference>
<evidence type="ECO:0000313" key="7">
    <source>
        <dbReference type="Proteomes" id="UP000029640"/>
    </source>
</evidence>
<comment type="caution">
    <text evidence="6">The sequence shown here is derived from an EMBL/GenBank/DDBJ whole genome shotgun (WGS) entry which is preliminary data.</text>
</comment>
<dbReference type="SMART" id="SM00304">
    <property type="entry name" value="HAMP"/>
    <property type="match status" value="1"/>
</dbReference>
<dbReference type="FunFam" id="3.30.70.270:FF:000001">
    <property type="entry name" value="Diguanylate cyclase domain protein"/>
    <property type="match status" value="1"/>
</dbReference>
<dbReference type="SUPFAM" id="SSF141868">
    <property type="entry name" value="EAL domain-like"/>
    <property type="match status" value="1"/>
</dbReference>
<evidence type="ECO:0000259" key="3">
    <source>
        <dbReference type="PROSITE" id="PS50883"/>
    </source>
</evidence>
<dbReference type="PANTHER" id="PTHR44757:SF2">
    <property type="entry name" value="BIOFILM ARCHITECTURE MAINTENANCE PROTEIN MBAA"/>
    <property type="match status" value="1"/>
</dbReference>
<feature type="transmembrane region" description="Helical" evidence="2">
    <location>
        <begin position="7"/>
        <end position="27"/>
    </location>
</feature>
<organism evidence="6 7">
    <name type="scientific">Pseudohaliea rubra DSM 19751</name>
    <dbReference type="NCBI Taxonomy" id="1265313"/>
    <lineage>
        <taxon>Bacteria</taxon>
        <taxon>Pseudomonadati</taxon>
        <taxon>Pseudomonadota</taxon>
        <taxon>Gammaproteobacteria</taxon>
        <taxon>Cellvibrionales</taxon>
        <taxon>Halieaceae</taxon>
        <taxon>Pseudohaliea</taxon>
    </lineage>
</organism>
<dbReference type="SUPFAM" id="SSF55073">
    <property type="entry name" value="Nucleotide cyclase"/>
    <property type="match status" value="1"/>
</dbReference>
<dbReference type="SUPFAM" id="SSF158472">
    <property type="entry name" value="HAMP domain-like"/>
    <property type="match status" value="1"/>
</dbReference>
<feature type="transmembrane region" description="Helical" evidence="2">
    <location>
        <begin position="201"/>
        <end position="222"/>
    </location>
</feature>
<dbReference type="InterPro" id="IPR000160">
    <property type="entry name" value="GGDEF_dom"/>
</dbReference>
<dbReference type="PROSITE" id="PS50885">
    <property type="entry name" value="HAMP"/>
    <property type="match status" value="1"/>
</dbReference>
<dbReference type="OrthoDB" id="9813913at2"/>
<dbReference type="HOGENOM" id="CLU_000445_70_46_6"/>
<dbReference type="AlphaFoldDB" id="A0A095XVG9"/>
<evidence type="ECO:0000259" key="5">
    <source>
        <dbReference type="PROSITE" id="PS50887"/>
    </source>
</evidence>
<protein>
    <submittedName>
        <fullName evidence="6">Diguanylate cyclase/phosphodiesterase (GGDEF &amp; EAL domain protein) with PAS/PAC sensor(S)</fullName>
    </submittedName>
</protein>
<dbReference type="RefSeq" id="WP_052094540.1">
    <property type="nucleotide sequence ID" value="NZ_KN234762.1"/>
</dbReference>
<evidence type="ECO:0000256" key="1">
    <source>
        <dbReference type="ARBA" id="ARBA00001946"/>
    </source>
</evidence>
<dbReference type="InterPro" id="IPR052155">
    <property type="entry name" value="Biofilm_reg_signaling"/>
</dbReference>
<dbReference type="InterPro" id="IPR043128">
    <property type="entry name" value="Rev_trsase/Diguanyl_cyclase"/>
</dbReference>
<dbReference type="SMART" id="SM00267">
    <property type="entry name" value="GGDEF"/>
    <property type="match status" value="1"/>
</dbReference>
<feature type="domain" description="EAL" evidence="3">
    <location>
        <begin position="508"/>
        <end position="761"/>
    </location>
</feature>
<dbReference type="InterPro" id="IPR035919">
    <property type="entry name" value="EAL_sf"/>
</dbReference>
<keyword evidence="2" id="KW-1133">Transmembrane helix</keyword>
<dbReference type="SMART" id="SM00052">
    <property type="entry name" value="EAL"/>
    <property type="match status" value="1"/>
</dbReference>
<evidence type="ECO:0000259" key="4">
    <source>
        <dbReference type="PROSITE" id="PS50885"/>
    </source>
</evidence>
<dbReference type="NCBIfam" id="TIGR00254">
    <property type="entry name" value="GGDEF"/>
    <property type="match status" value="1"/>
</dbReference>
<evidence type="ECO:0000256" key="2">
    <source>
        <dbReference type="SAM" id="Phobius"/>
    </source>
</evidence>
<accession>A0A095XVG9</accession>
<proteinExistence type="predicted"/>
<dbReference type="CDD" id="cd01948">
    <property type="entry name" value="EAL"/>
    <property type="match status" value="1"/>
</dbReference>
<keyword evidence="2" id="KW-0812">Transmembrane</keyword>
<feature type="domain" description="GGDEF" evidence="5">
    <location>
        <begin position="354"/>
        <end position="499"/>
    </location>
</feature>
<keyword evidence="7" id="KW-1185">Reference proteome</keyword>
<dbReference type="CDD" id="cd01949">
    <property type="entry name" value="GGDEF"/>
    <property type="match status" value="1"/>
</dbReference>
<dbReference type="PANTHER" id="PTHR44757">
    <property type="entry name" value="DIGUANYLATE CYCLASE DGCP"/>
    <property type="match status" value="1"/>
</dbReference>
<dbReference type="Proteomes" id="UP000029640">
    <property type="component" value="Unassembled WGS sequence"/>
</dbReference>
<dbReference type="Pfam" id="PF00672">
    <property type="entry name" value="HAMP"/>
    <property type="match status" value="1"/>
</dbReference>
<feature type="domain" description="HAMP" evidence="4">
    <location>
        <begin position="227"/>
        <end position="279"/>
    </location>
</feature>
<name>A0A095XVG9_9GAMM</name>
<dbReference type="PROSITE" id="PS50883">
    <property type="entry name" value="EAL"/>
    <property type="match status" value="1"/>
</dbReference>
<dbReference type="Gene3D" id="6.10.340.10">
    <property type="match status" value="1"/>
</dbReference>
<dbReference type="Pfam" id="PF00563">
    <property type="entry name" value="EAL"/>
    <property type="match status" value="1"/>
</dbReference>
<dbReference type="Gene3D" id="3.30.70.270">
    <property type="match status" value="1"/>
</dbReference>
<comment type="cofactor">
    <cofactor evidence="1">
        <name>Mg(2+)</name>
        <dbReference type="ChEBI" id="CHEBI:18420"/>
    </cofactor>
</comment>
<dbReference type="GO" id="GO:0016020">
    <property type="term" value="C:membrane"/>
    <property type="evidence" value="ECO:0007669"/>
    <property type="project" value="InterPro"/>
</dbReference>
<keyword evidence="2" id="KW-0472">Membrane</keyword>
<sequence>MSISGKINLLITALAVAAGIILVLFIGQREYAYQRDQLVLQASTAVSSQPHLQLTLYFRNPAEIAAALQQFLGLSPALRHAVLRDSVGDIIARADRPWAEGAVLPRFSEARGQQSPLEQSLFNHHSPVAPPGFELVTAITRGETVAELMLPITSLVNPTAPGLSRQDFALTLANPDQVNGIFVSGYIDLGISSLTLLARTIPAVALSAGFGLAVVLLCALIAQLTTRRITRPLGELAAVADDIAAGKQTHMLKIRGSGEIGDIANVLNTVIAGMEGEKQRMHTDRRLLSMKVDERDAQLTERQQELDQAVKRVSETRERLRHLAYFDTLTSLPNRRLFTEQLSLLLKLAARNKQQVALLLLDLDNFKRVNDSLGHRAGDELLREIGDRLASCVRDSDVIHRNADDEARMDLSRMGGDEFTVVLNQLDHAESASRVAARLAKAIARPFSLDGQEVVITCSIGIAVSPEHAEDVEGLLRAADTAMFNAKRQGRNRYLFYREDMEGANLERLKLETELRKARDLGQLLLHYQPQVDSRSGAVVGAEALVRWHHPDFGMVPPFKWIDLAEELGIINEIGEWVLRRACSDLASLHEEGLPLPKVSVNVSALQFTESFVHLVDTVLKETGLPPEALELELTEGIMIGSQEGAVRIVEELKALGVRTSIDDFGTGYSSLSYLTRLVLDELKIDRSFVLGLASGERNAELVRGIIAMAKSLHLEIVVEGVESPGELAFFQREGADVIQGYLFSAPVPLEKLRPLLQPAYFERQIQRLTQKLASGDLQFEQA</sequence>
<dbReference type="CDD" id="cd06225">
    <property type="entry name" value="HAMP"/>
    <property type="match status" value="1"/>
</dbReference>
<dbReference type="PATRIC" id="fig|1265313.6.peg.1732"/>
<gene>
    <name evidence="6" type="ORF">HRUBRA_01752</name>
</gene>
<dbReference type="Gene3D" id="3.20.20.450">
    <property type="entry name" value="EAL domain"/>
    <property type="match status" value="1"/>
</dbReference>
<dbReference type="EMBL" id="AUVB01000053">
    <property type="protein sequence ID" value="KGE03661.1"/>
    <property type="molecule type" value="Genomic_DNA"/>
</dbReference>
<dbReference type="GO" id="GO:0003824">
    <property type="term" value="F:catalytic activity"/>
    <property type="evidence" value="ECO:0007669"/>
    <property type="project" value="UniProtKB-ARBA"/>
</dbReference>
<dbReference type="STRING" id="1265313.HRUBRA_01752"/>
<dbReference type="InterPro" id="IPR001633">
    <property type="entry name" value="EAL_dom"/>
</dbReference>
<dbReference type="PROSITE" id="PS50887">
    <property type="entry name" value="GGDEF"/>
    <property type="match status" value="1"/>
</dbReference>
<evidence type="ECO:0000313" key="6">
    <source>
        <dbReference type="EMBL" id="KGE03661.1"/>
    </source>
</evidence>
<dbReference type="eggNOG" id="COG5001">
    <property type="taxonomic scope" value="Bacteria"/>
</dbReference>
<dbReference type="GO" id="GO:0007165">
    <property type="term" value="P:signal transduction"/>
    <property type="evidence" value="ECO:0007669"/>
    <property type="project" value="InterPro"/>
</dbReference>